<feature type="region of interest" description="Disordered" evidence="8">
    <location>
        <begin position="179"/>
        <end position="242"/>
    </location>
</feature>
<evidence type="ECO:0000256" key="4">
    <source>
        <dbReference type="ARBA" id="ARBA00022801"/>
    </source>
</evidence>
<evidence type="ECO:0000256" key="1">
    <source>
        <dbReference type="ARBA" id="ARBA00001946"/>
    </source>
</evidence>
<feature type="compositionally biased region" description="Polar residues" evidence="8">
    <location>
        <begin position="225"/>
        <end position="234"/>
    </location>
</feature>
<accession>A0AAN9AXW4</accession>
<keyword evidence="3" id="KW-0479">Metal-binding</keyword>
<dbReference type="SUPFAM" id="SSF53098">
    <property type="entry name" value="Ribonuclease H-like"/>
    <property type="match status" value="1"/>
</dbReference>
<comment type="cofactor">
    <cofactor evidence="1">
        <name>Mg(2+)</name>
        <dbReference type="ChEBI" id="CHEBI:18420"/>
    </cofactor>
</comment>
<dbReference type="GO" id="GO:0046872">
    <property type="term" value="F:metal ion binding"/>
    <property type="evidence" value="ECO:0007669"/>
    <property type="project" value="UniProtKB-KW"/>
</dbReference>
<evidence type="ECO:0000256" key="5">
    <source>
        <dbReference type="ARBA" id="ARBA00022839"/>
    </source>
</evidence>
<feature type="compositionally biased region" description="Polar residues" evidence="8">
    <location>
        <begin position="285"/>
        <end position="306"/>
    </location>
</feature>
<organism evidence="10 11">
    <name type="scientific">Littorina saxatilis</name>
    <dbReference type="NCBI Taxonomy" id="31220"/>
    <lineage>
        <taxon>Eukaryota</taxon>
        <taxon>Metazoa</taxon>
        <taxon>Spiralia</taxon>
        <taxon>Lophotrochozoa</taxon>
        <taxon>Mollusca</taxon>
        <taxon>Gastropoda</taxon>
        <taxon>Caenogastropoda</taxon>
        <taxon>Littorinimorpha</taxon>
        <taxon>Littorinoidea</taxon>
        <taxon>Littorinidae</taxon>
        <taxon>Littorina</taxon>
    </lineage>
</organism>
<keyword evidence="5" id="KW-0269">Exonuclease</keyword>
<feature type="compositionally biased region" description="Polar residues" evidence="8">
    <location>
        <begin position="424"/>
        <end position="436"/>
    </location>
</feature>
<dbReference type="InterPro" id="IPR040393">
    <property type="entry name" value="TREX1/2"/>
</dbReference>
<keyword evidence="4" id="KW-0378">Hydrolase</keyword>
<proteinExistence type="inferred from homology"/>
<feature type="region of interest" description="Disordered" evidence="8">
    <location>
        <begin position="410"/>
        <end position="436"/>
    </location>
</feature>
<sequence length="496" mass="53474">MEAERVTNAATETSGMNSRRRKPFASLVIFDTEATGLKRKPKITELCMLSVQTDELKSGRDLPRVINKLQLCFNPQSVIEVGASQITGLYNDALEQMPPFKEQASLIGRFLATQPQPTCLIAHNGLHFDFPLIQAELCIAMQSLPEGVEIWCADSLHAFRVLDGLPAVPEWLVQKENAEKQRRSLVGSENPSKRETPAEGTSSEKIGAPVIITAAPEVDSGCGSGDTSSENTPTKRPGEFVSNQSELKVPKMTTAASMGFDSQGSLPDADIAEAYDVIFSEASASVTPRQSDLETTPTSDAKQVSEGSKFKNVADQFVKKQPPPSVNAAERDRVSRRLFADQSPVTAPESNNGEHCEGTSQATAAVPSGSKNNFVPQGEQPGKANNGVSQQEGEGVASLTLTVSADVESGVPSLAPETHGTAHPSANTPKTSPSTKRLSYRLGEIYKREFRRYPDCAHAAEDDCVTLLKLIVKKSSQFITYVEDTAVTLCSIEPMF</sequence>
<evidence type="ECO:0000313" key="11">
    <source>
        <dbReference type="Proteomes" id="UP001374579"/>
    </source>
</evidence>
<dbReference type="InterPro" id="IPR036397">
    <property type="entry name" value="RNaseH_sf"/>
</dbReference>
<evidence type="ECO:0000259" key="9">
    <source>
        <dbReference type="SMART" id="SM00479"/>
    </source>
</evidence>
<feature type="region of interest" description="Disordered" evidence="8">
    <location>
        <begin position="285"/>
        <end position="393"/>
    </location>
</feature>
<dbReference type="Pfam" id="PF00929">
    <property type="entry name" value="RNase_T"/>
    <property type="match status" value="1"/>
</dbReference>
<dbReference type="SMART" id="SM00479">
    <property type="entry name" value="EXOIII"/>
    <property type="match status" value="1"/>
</dbReference>
<dbReference type="Proteomes" id="UP001374579">
    <property type="component" value="Unassembled WGS sequence"/>
</dbReference>
<evidence type="ECO:0000256" key="2">
    <source>
        <dbReference type="ARBA" id="ARBA00022722"/>
    </source>
</evidence>
<dbReference type="InterPro" id="IPR013520">
    <property type="entry name" value="Ribonucl_H"/>
</dbReference>
<evidence type="ECO:0000256" key="7">
    <source>
        <dbReference type="ARBA" id="ARBA00025769"/>
    </source>
</evidence>
<evidence type="ECO:0000256" key="6">
    <source>
        <dbReference type="ARBA" id="ARBA00022842"/>
    </source>
</evidence>
<feature type="compositionally biased region" description="Polar residues" evidence="8">
    <location>
        <begin position="358"/>
        <end position="375"/>
    </location>
</feature>
<dbReference type="GO" id="GO:0008296">
    <property type="term" value="F:3'-5'-DNA exonuclease activity"/>
    <property type="evidence" value="ECO:0007669"/>
    <property type="project" value="TreeGrafter"/>
</dbReference>
<dbReference type="PANTHER" id="PTHR13058:SF19">
    <property type="entry name" value="LD40940P"/>
    <property type="match status" value="1"/>
</dbReference>
<feature type="compositionally biased region" description="Basic and acidic residues" evidence="8">
    <location>
        <begin position="329"/>
        <end position="339"/>
    </location>
</feature>
<dbReference type="GO" id="GO:0006308">
    <property type="term" value="P:DNA catabolic process"/>
    <property type="evidence" value="ECO:0007669"/>
    <property type="project" value="TreeGrafter"/>
</dbReference>
<dbReference type="InterPro" id="IPR012337">
    <property type="entry name" value="RNaseH-like_sf"/>
</dbReference>
<evidence type="ECO:0000313" key="10">
    <source>
        <dbReference type="EMBL" id="KAK7095426.1"/>
    </source>
</evidence>
<dbReference type="EMBL" id="JBAMIC010000018">
    <property type="protein sequence ID" value="KAK7095426.1"/>
    <property type="molecule type" value="Genomic_DNA"/>
</dbReference>
<dbReference type="AlphaFoldDB" id="A0AAN9AXW4"/>
<dbReference type="GO" id="GO:0003676">
    <property type="term" value="F:nucleic acid binding"/>
    <property type="evidence" value="ECO:0007669"/>
    <property type="project" value="InterPro"/>
</dbReference>
<feature type="domain" description="Exonuclease" evidence="9">
    <location>
        <begin position="26"/>
        <end position="480"/>
    </location>
</feature>
<comment type="similarity">
    <text evidence="7">Belongs to the exonuclease superfamily. TREX family.</text>
</comment>
<reference evidence="10 11" key="1">
    <citation type="submission" date="2024-02" db="EMBL/GenBank/DDBJ databases">
        <title>Chromosome-scale genome assembly of the rough periwinkle Littorina saxatilis.</title>
        <authorList>
            <person name="De Jode A."/>
            <person name="Faria R."/>
            <person name="Formenti G."/>
            <person name="Sims Y."/>
            <person name="Smith T.P."/>
            <person name="Tracey A."/>
            <person name="Wood J.M.D."/>
            <person name="Zagrodzka Z.B."/>
            <person name="Johannesson K."/>
            <person name="Butlin R.K."/>
            <person name="Leder E.H."/>
        </authorList>
    </citation>
    <scope>NUCLEOTIDE SEQUENCE [LARGE SCALE GENOMIC DNA]</scope>
    <source>
        <strain evidence="10">Snail1</strain>
        <tissue evidence="10">Muscle</tissue>
    </source>
</reference>
<evidence type="ECO:0000256" key="3">
    <source>
        <dbReference type="ARBA" id="ARBA00022723"/>
    </source>
</evidence>
<name>A0AAN9AXW4_9CAEN</name>
<dbReference type="Gene3D" id="3.30.420.10">
    <property type="entry name" value="Ribonuclease H-like superfamily/Ribonuclease H"/>
    <property type="match status" value="2"/>
</dbReference>
<comment type="caution">
    <text evidence="10">The sequence shown here is derived from an EMBL/GenBank/DDBJ whole genome shotgun (WGS) entry which is preliminary data.</text>
</comment>
<gene>
    <name evidence="10" type="ORF">V1264_006834</name>
</gene>
<keyword evidence="6" id="KW-0460">Magnesium</keyword>
<keyword evidence="2" id="KW-0540">Nuclease</keyword>
<dbReference type="GO" id="GO:0005737">
    <property type="term" value="C:cytoplasm"/>
    <property type="evidence" value="ECO:0007669"/>
    <property type="project" value="TreeGrafter"/>
</dbReference>
<keyword evidence="11" id="KW-1185">Reference proteome</keyword>
<dbReference type="PANTHER" id="PTHR13058">
    <property type="entry name" value="THREE PRIME REPAIR EXONUCLEASE 1, 2"/>
    <property type="match status" value="1"/>
</dbReference>
<protein>
    <recommendedName>
        <fullName evidence="9">Exonuclease domain-containing protein</fullName>
    </recommendedName>
</protein>
<evidence type="ECO:0000256" key="8">
    <source>
        <dbReference type="SAM" id="MobiDB-lite"/>
    </source>
</evidence>